<feature type="non-terminal residue" evidence="2">
    <location>
        <position position="1"/>
    </location>
</feature>
<dbReference type="PANTHER" id="PTHR21629:SF5">
    <property type="entry name" value="C6 DOMAIN-CONTAINING PROTEIN"/>
    <property type="match status" value="1"/>
</dbReference>
<feature type="domain" description="C6" evidence="1">
    <location>
        <begin position="117"/>
        <end position="208"/>
    </location>
</feature>
<evidence type="ECO:0000313" key="2">
    <source>
        <dbReference type="EMBL" id="GMS88086.1"/>
    </source>
</evidence>
<dbReference type="PANTHER" id="PTHR21629">
    <property type="entry name" value="C6 DOMAIN-CONTAINING PROTEIN"/>
    <property type="match status" value="1"/>
</dbReference>
<evidence type="ECO:0000313" key="3">
    <source>
        <dbReference type="Proteomes" id="UP001432027"/>
    </source>
</evidence>
<accession>A0AAV5T8V0</accession>
<organism evidence="2 3">
    <name type="scientific">Pristionchus entomophagus</name>
    <dbReference type="NCBI Taxonomy" id="358040"/>
    <lineage>
        <taxon>Eukaryota</taxon>
        <taxon>Metazoa</taxon>
        <taxon>Ecdysozoa</taxon>
        <taxon>Nematoda</taxon>
        <taxon>Chromadorea</taxon>
        <taxon>Rhabditida</taxon>
        <taxon>Rhabditina</taxon>
        <taxon>Diplogasteromorpha</taxon>
        <taxon>Diplogasteroidea</taxon>
        <taxon>Neodiplogasteridae</taxon>
        <taxon>Pristionchus</taxon>
    </lineage>
</organism>
<evidence type="ECO:0000259" key="1">
    <source>
        <dbReference type="SMART" id="SM01048"/>
    </source>
</evidence>
<name>A0AAV5T8V0_9BILA</name>
<dbReference type="SMART" id="SM01048">
    <property type="entry name" value="C6"/>
    <property type="match status" value="1"/>
</dbReference>
<proteinExistence type="predicted"/>
<protein>
    <recommendedName>
        <fullName evidence="1">C6 domain-containing protein</fullName>
    </recommendedName>
</protein>
<dbReference type="AlphaFoldDB" id="A0AAV5T8V0"/>
<dbReference type="InterPro" id="IPR002601">
    <property type="entry name" value="C6_domain"/>
</dbReference>
<gene>
    <name evidence="2" type="ORF">PENTCL1PPCAC_10261</name>
</gene>
<keyword evidence="3" id="KW-1185">Reference proteome</keyword>
<comment type="caution">
    <text evidence="2">The sequence shown here is derived from an EMBL/GenBank/DDBJ whole genome shotgun (WGS) entry which is preliminary data.</text>
</comment>
<reference evidence="2" key="1">
    <citation type="submission" date="2023-10" db="EMBL/GenBank/DDBJ databases">
        <title>Genome assembly of Pristionchus species.</title>
        <authorList>
            <person name="Yoshida K."/>
            <person name="Sommer R.J."/>
        </authorList>
    </citation>
    <scope>NUCLEOTIDE SEQUENCE</scope>
    <source>
        <strain evidence="2">RS0144</strain>
    </source>
</reference>
<sequence>SPVTQATCTLTACGAACPVGGAYIEIPWIKATTIQVNGCDVRALQCDGSDVPPLFGGPRSRTILQYWKFGEIDYHDVYDDGTGVATLQLLCDATATFWIFQGPQIVQAACYYTNTDCQACAGSQIARTESGAAFTPDVVVGPPAPFICMTRTLTCVTTTLNNNVQISLNGGTAGVISSPIGTVTVLVTCNAAGTALERNGVAITSADCKAV</sequence>
<dbReference type="EMBL" id="BTSX01000003">
    <property type="protein sequence ID" value="GMS88086.1"/>
    <property type="molecule type" value="Genomic_DNA"/>
</dbReference>
<dbReference type="Proteomes" id="UP001432027">
    <property type="component" value="Unassembled WGS sequence"/>
</dbReference>